<organism evidence="2 3">
    <name type="scientific">Dawidia soli</name>
    <dbReference type="NCBI Taxonomy" id="2782352"/>
    <lineage>
        <taxon>Bacteria</taxon>
        <taxon>Pseudomonadati</taxon>
        <taxon>Bacteroidota</taxon>
        <taxon>Cytophagia</taxon>
        <taxon>Cytophagales</taxon>
        <taxon>Chryseotaleaceae</taxon>
        <taxon>Dawidia</taxon>
    </lineage>
</organism>
<dbReference type="RefSeq" id="WP_254090030.1">
    <property type="nucleotide sequence ID" value="NZ_JAHESC010000011.1"/>
</dbReference>
<dbReference type="AlphaFoldDB" id="A0AAP2D7C5"/>
<dbReference type="PANTHER" id="PTHR18964:SF149">
    <property type="entry name" value="BIFUNCTIONAL UDP-N-ACETYLGLUCOSAMINE 2-EPIMERASE_N-ACETYLMANNOSAMINE KINASE"/>
    <property type="match status" value="1"/>
</dbReference>
<dbReference type="Pfam" id="PF00480">
    <property type="entry name" value="ROK"/>
    <property type="match status" value="1"/>
</dbReference>
<reference evidence="2 3" key="1">
    <citation type="submission" date="2021-05" db="EMBL/GenBank/DDBJ databases">
        <title>A Polyphasic approach of four new species of the genus Ohtaekwangia: Ohtaekwangia histidinii sp. nov., Ohtaekwangia cretensis sp. nov., Ohtaekwangia indiensis sp. nov., Ohtaekwangia reichenbachii sp. nov. from diverse environment.</title>
        <authorList>
            <person name="Octaviana S."/>
        </authorList>
    </citation>
    <scope>NUCLEOTIDE SEQUENCE [LARGE SCALE GENOMIC DNA]</scope>
    <source>
        <strain evidence="2 3">PWU37</strain>
    </source>
</reference>
<evidence type="ECO:0000313" key="3">
    <source>
        <dbReference type="Proteomes" id="UP001319180"/>
    </source>
</evidence>
<protein>
    <submittedName>
        <fullName evidence="2">ROK family protein</fullName>
    </submittedName>
</protein>
<proteinExistence type="inferred from homology"/>
<evidence type="ECO:0000313" key="2">
    <source>
        <dbReference type="EMBL" id="MBT1686793.1"/>
    </source>
</evidence>
<dbReference type="SUPFAM" id="SSF53067">
    <property type="entry name" value="Actin-like ATPase domain"/>
    <property type="match status" value="1"/>
</dbReference>
<sequence>MNIFQDDRIVLTLDAGGTNFVFSAMQRGKEIVPPITRPSQAHDLDLCLKNLLDGFQAVKDQLPADPVAISFAFPGPADYKNGVIGSLPNLPAFRNAGGVALGPMLEDYFQLPTFIGNDGDLFTYGESMAGILPRINGKLQERGVAKTYSNLLGVTLGTGFGGGVVVNGQLCQGDNSSGGEIWLTRHFRDSRLIAEEGACIRGLVRFYSNLTGAPTKLSPKDIYEVALGQQAGNQAAALQAFDDMAAVIAESLCNAITLIDGIIVIGGGLSGAYPLLAPRIIQYMSGTIAMADGTVLPRLVSKVYDLENPESCEAFLDHSKNEVTVPFSGRKVHHNLDKRIAIGSSHLGTNTAIALGAYAIALKNLSTNSEQNILLNRFI</sequence>
<accession>A0AAP2D7C5</accession>
<dbReference type="PANTHER" id="PTHR18964">
    <property type="entry name" value="ROK (REPRESSOR, ORF, KINASE) FAMILY"/>
    <property type="match status" value="1"/>
</dbReference>
<dbReference type="CDD" id="cd23763">
    <property type="entry name" value="ASKHA_ATPase_ROK"/>
    <property type="match status" value="1"/>
</dbReference>
<comment type="caution">
    <text evidence="2">The sequence shown here is derived from an EMBL/GenBank/DDBJ whole genome shotgun (WGS) entry which is preliminary data.</text>
</comment>
<dbReference type="EMBL" id="JAHESC010000011">
    <property type="protein sequence ID" value="MBT1686793.1"/>
    <property type="molecule type" value="Genomic_DNA"/>
</dbReference>
<dbReference type="Gene3D" id="3.30.420.40">
    <property type="match status" value="2"/>
</dbReference>
<comment type="similarity">
    <text evidence="1">Belongs to the ROK (NagC/XylR) family.</text>
</comment>
<gene>
    <name evidence="2" type="ORF">KK078_09505</name>
</gene>
<dbReference type="InterPro" id="IPR043129">
    <property type="entry name" value="ATPase_NBD"/>
</dbReference>
<name>A0AAP2D7C5_9BACT</name>
<dbReference type="Proteomes" id="UP001319180">
    <property type="component" value="Unassembled WGS sequence"/>
</dbReference>
<evidence type="ECO:0000256" key="1">
    <source>
        <dbReference type="ARBA" id="ARBA00006479"/>
    </source>
</evidence>
<keyword evidence="3" id="KW-1185">Reference proteome</keyword>
<dbReference type="InterPro" id="IPR000600">
    <property type="entry name" value="ROK"/>
</dbReference>